<protein>
    <submittedName>
        <fullName evidence="1">Kinase</fullName>
    </submittedName>
</protein>
<dbReference type="Proteomes" id="UP000241647">
    <property type="component" value="Unassembled WGS sequence"/>
</dbReference>
<gene>
    <name evidence="1" type="ORF">C8259_18605</name>
</gene>
<reference evidence="1 2" key="1">
    <citation type="submission" date="2018-02" db="EMBL/GenBank/DDBJ databases">
        <title>8 Nocardia nova and 1 Nocardia cyriacigeorgica strain used for evolution to TMP-SMX.</title>
        <authorList>
            <person name="Mehta H."/>
            <person name="Weng J."/>
            <person name="Shamoo Y."/>
        </authorList>
    </citation>
    <scope>NUCLEOTIDE SEQUENCE [LARGE SCALE GENOMIC DNA]</scope>
    <source>
        <strain evidence="1 2">ATCC 33727</strain>
    </source>
</reference>
<dbReference type="GO" id="GO:0016301">
    <property type="term" value="F:kinase activity"/>
    <property type="evidence" value="ECO:0007669"/>
    <property type="project" value="UniProtKB-KW"/>
</dbReference>
<evidence type="ECO:0000313" key="1">
    <source>
        <dbReference type="EMBL" id="PSR61564.1"/>
    </source>
</evidence>
<dbReference type="Gene3D" id="3.40.50.300">
    <property type="entry name" value="P-loop containing nucleotide triphosphate hydrolases"/>
    <property type="match status" value="1"/>
</dbReference>
<keyword evidence="1" id="KW-0808">Transferase</keyword>
<organism evidence="1 2">
    <name type="scientific">Nocardia nova</name>
    <dbReference type="NCBI Taxonomy" id="37330"/>
    <lineage>
        <taxon>Bacteria</taxon>
        <taxon>Bacillati</taxon>
        <taxon>Actinomycetota</taxon>
        <taxon>Actinomycetes</taxon>
        <taxon>Mycobacteriales</taxon>
        <taxon>Nocardiaceae</taxon>
        <taxon>Nocardia</taxon>
    </lineage>
</organism>
<proteinExistence type="predicted"/>
<dbReference type="AlphaFoldDB" id="A0A2T2Z1D1"/>
<name>A0A2T2Z1D1_9NOCA</name>
<sequence>MSCGVILYGAPASGKDTVTREIAKRDSAFRLFRRIKVGAGRTSGYRISSHAELARLREANQVIWENSRYGADYAIDRPGLVAMLDDGLIPVVHAGQTAVIDALRDAMPDTRWTVVQLQCSRSTAERRIIDRGTGDTAERLAAWDSTPVLDEADCTIDTDITSAEDAADMIRALARR</sequence>
<dbReference type="EMBL" id="PYHS01000009">
    <property type="protein sequence ID" value="PSR61564.1"/>
    <property type="molecule type" value="Genomic_DNA"/>
</dbReference>
<dbReference type="InterPro" id="IPR027417">
    <property type="entry name" value="P-loop_NTPase"/>
</dbReference>
<keyword evidence="1" id="KW-0418">Kinase</keyword>
<dbReference type="Pfam" id="PF13238">
    <property type="entry name" value="AAA_18"/>
    <property type="match status" value="1"/>
</dbReference>
<evidence type="ECO:0000313" key="2">
    <source>
        <dbReference type="Proteomes" id="UP000241647"/>
    </source>
</evidence>
<accession>A0A2T2Z1D1</accession>
<comment type="caution">
    <text evidence="1">The sequence shown here is derived from an EMBL/GenBank/DDBJ whole genome shotgun (WGS) entry which is preliminary data.</text>
</comment>
<dbReference type="SUPFAM" id="SSF52540">
    <property type="entry name" value="P-loop containing nucleoside triphosphate hydrolases"/>
    <property type="match status" value="1"/>
</dbReference>